<gene>
    <name evidence="1" type="ORF">BDD16_003295</name>
</gene>
<sequence>MAPLLKAPAGRYLLAWEQRPLDRVVADIFGYHAL</sequence>
<accession>A0A7Y9R0Z0</accession>
<evidence type="ECO:0000313" key="2">
    <source>
        <dbReference type="Proteomes" id="UP000518288"/>
    </source>
</evidence>
<dbReference type="AlphaFoldDB" id="A0A7Y9R0Z0"/>
<keyword evidence="2" id="KW-1185">Reference proteome</keyword>
<comment type="caution">
    <text evidence="1">The sequence shown here is derived from an EMBL/GenBank/DDBJ whole genome shotgun (WGS) entry which is preliminary data.</text>
</comment>
<evidence type="ECO:0000313" key="1">
    <source>
        <dbReference type="EMBL" id="NYG34309.1"/>
    </source>
</evidence>
<organism evidence="1 2">
    <name type="scientific">Sphaerotilus montanus</name>
    <dbReference type="NCBI Taxonomy" id="522889"/>
    <lineage>
        <taxon>Bacteria</taxon>
        <taxon>Pseudomonadati</taxon>
        <taxon>Pseudomonadota</taxon>
        <taxon>Betaproteobacteria</taxon>
        <taxon>Burkholderiales</taxon>
        <taxon>Sphaerotilaceae</taxon>
        <taxon>Sphaerotilus</taxon>
    </lineage>
</organism>
<name>A0A7Y9R0Z0_9BURK</name>
<dbReference type="Proteomes" id="UP000518288">
    <property type="component" value="Unassembled WGS sequence"/>
</dbReference>
<dbReference type="EMBL" id="JACCFH010000001">
    <property type="protein sequence ID" value="NYG34309.1"/>
    <property type="molecule type" value="Genomic_DNA"/>
</dbReference>
<protein>
    <submittedName>
        <fullName evidence="1">Uncharacterized protein</fullName>
    </submittedName>
</protein>
<proteinExistence type="predicted"/>
<reference evidence="1 2" key="1">
    <citation type="submission" date="2020-07" db="EMBL/GenBank/DDBJ databases">
        <title>Genomic Encyclopedia of Archaeal and Bacterial Type Strains, Phase II (KMG-II): from individual species to whole genera.</title>
        <authorList>
            <person name="Goeker M."/>
        </authorList>
    </citation>
    <scope>NUCLEOTIDE SEQUENCE [LARGE SCALE GENOMIC DNA]</scope>
    <source>
        <strain evidence="1 2">DSM 21226</strain>
    </source>
</reference>